<evidence type="ECO:0000313" key="3">
    <source>
        <dbReference type="Proteomes" id="UP000465361"/>
    </source>
</evidence>
<organism evidence="2 3">
    <name type="scientific">Mycobacterium botniense</name>
    <dbReference type="NCBI Taxonomy" id="84962"/>
    <lineage>
        <taxon>Bacteria</taxon>
        <taxon>Bacillati</taxon>
        <taxon>Actinomycetota</taxon>
        <taxon>Actinomycetes</taxon>
        <taxon>Mycobacteriales</taxon>
        <taxon>Mycobacteriaceae</taxon>
        <taxon>Mycobacterium</taxon>
    </lineage>
</organism>
<dbReference type="Pfam" id="PF11238">
    <property type="entry name" value="DUF3039"/>
    <property type="match status" value="1"/>
</dbReference>
<keyword evidence="3" id="KW-1185">Reference proteome</keyword>
<reference evidence="2 3" key="1">
    <citation type="journal article" date="2019" name="Emerg. Microbes Infect.">
        <title>Comprehensive subspecies identification of 175 nontuberculous mycobacteria species based on 7547 genomic profiles.</title>
        <authorList>
            <person name="Matsumoto Y."/>
            <person name="Kinjo T."/>
            <person name="Motooka D."/>
            <person name="Nabeya D."/>
            <person name="Jung N."/>
            <person name="Uechi K."/>
            <person name="Horii T."/>
            <person name="Iida T."/>
            <person name="Fujita J."/>
            <person name="Nakamura S."/>
        </authorList>
    </citation>
    <scope>NUCLEOTIDE SEQUENCE [LARGE SCALE GENOMIC DNA]</scope>
    <source>
        <strain evidence="2 3">JCM 17322</strain>
    </source>
</reference>
<dbReference type="AlphaFoldDB" id="A0A7I9Y2T4"/>
<comment type="caution">
    <text evidence="2">The sequence shown here is derived from an EMBL/GenBank/DDBJ whole genome shotgun (WGS) entry which is preliminary data.</text>
</comment>
<dbReference type="Proteomes" id="UP000465361">
    <property type="component" value="Unassembled WGS sequence"/>
</dbReference>
<evidence type="ECO:0000256" key="1">
    <source>
        <dbReference type="SAM" id="MobiDB-lite"/>
    </source>
</evidence>
<protein>
    <recommendedName>
        <fullName evidence="4">DUF3039 domain-containing protein</fullName>
    </recommendedName>
</protein>
<dbReference type="RefSeq" id="WP_218033396.1">
    <property type="nucleotide sequence ID" value="NZ_BLKW01000004.1"/>
</dbReference>
<gene>
    <name evidence="2" type="ORF">MBOT_36990</name>
</gene>
<sequence>MQTQTIERTDAEERLDDGTDSGTPRYFHYVKKDKIAESAVLGTHVVALCGEVFPVTRAPKPGSPVCPECKRIYDTLKKG</sequence>
<name>A0A7I9Y2T4_9MYCO</name>
<feature type="region of interest" description="Disordered" evidence="1">
    <location>
        <begin position="1"/>
        <end position="23"/>
    </location>
</feature>
<evidence type="ECO:0000313" key="2">
    <source>
        <dbReference type="EMBL" id="GFG76334.1"/>
    </source>
</evidence>
<dbReference type="InterPro" id="IPR021400">
    <property type="entry name" value="DUF3039"/>
</dbReference>
<dbReference type="EMBL" id="BLKW01000004">
    <property type="protein sequence ID" value="GFG76334.1"/>
    <property type="molecule type" value="Genomic_DNA"/>
</dbReference>
<evidence type="ECO:0008006" key="4">
    <source>
        <dbReference type="Google" id="ProtNLM"/>
    </source>
</evidence>
<accession>A0A7I9Y2T4</accession>
<proteinExistence type="predicted"/>